<proteinExistence type="predicted"/>
<reference evidence="1 2" key="1">
    <citation type="submission" date="2020-08" db="EMBL/GenBank/DDBJ databases">
        <authorList>
            <person name="Hejnol A."/>
        </authorList>
    </citation>
    <scope>NUCLEOTIDE SEQUENCE [LARGE SCALE GENOMIC DNA]</scope>
</reference>
<organism evidence="1 2">
    <name type="scientific">Dimorphilus gyrociliatus</name>
    <dbReference type="NCBI Taxonomy" id="2664684"/>
    <lineage>
        <taxon>Eukaryota</taxon>
        <taxon>Metazoa</taxon>
        <taxon>Spiralia</taxon>
        <taxon>Lophotrochozoa</taxon>
        <taxon>Annelida</taxon>
        <taxon>Polychaeta</taxon>
        <taxon>Polychaeta incertae sedis</taxon>
        <taxon>Dinophilidae</taxon>
        <taxon>Dimorphilus</taxon>
    </lineage>
</organism>
<dbReference type="AlphaFoldDB" id="A0A7I8W983"/>
<protein>
    <submittedName>
        <fullName evidence="1">DgyrCDS12961</fullName>
    </submittedName>
</protein>
<dbReference type="EMBL" id="CAJFCJ010000022">
    <property type="protein sequence ID" value="CAD5124697.1"/>
    <property type="molecule type" value="Genomic_DNA"/>
</dbReference>
<evidence type="ECO:0000313" key="1">
    <source>
        <dbReference type="EMBL" id="CAD5124697.1"/>
    </source>
</evidence>
<keyword evidence="2" id="KW-1185">Reference proteome</keyword>
<sequence>MNAKNLSLVIFFVQMYSSHHFLMSTTTMKLHQIPHIYDLNVQVPSSQVDLWKEIHINTSGIVVIDEVNPAEFPLYTNKIVIVTKYLGGSQLTFIEDTRIHAKALVITIPIPSLFYDPIYELIPVAFANPSSINFTSEVKMIMLSLTQDLPLDGGSKNFMQTIMNGGAFNQIIDGNYSTCSTPLQYISVILPSTKMWVGKVTVCTTEQNVHLNVSFYSPNGPSCNYTGTSPAHVGCQIFSCYILRYNSHYTKLYVNSLNHYVHLCELEVTMLNMAIGTTVTAKINGSTVSIPYYRDLNIIVEKCITTNFKLGRDVFVQILMTRIDCSGSLCSGHFRFRAIMDKGEKNYCPSLTTKPNSLEWIVWPCFGITSHIILVNDLTTTRIISIEIYGSEVSTSTALLNLLPSTDCSIMGANSNIICGQFSYWTSKSEDSAPNNYNPFLILDDSHTTCISSEIFKNFSWISILPGQYDLEKLVIITNSTPPLLTIPVNFTFCDDNGLVEVITENIKFGEGLYTCTFNLSLSIKPSSLNITIDEGYYGEFCEFQLYGSKISSSKNAISVSNFQMSLSNSYNCTSPGEKLEDFIWLPSSEYCYSIYGRVNGKPWVRVKFTYSYLIETVLISHMDNISSVDIGLVGTWRGVEYLTENEYPFKSQRRICATEINLNRFSERINCLENAYGNYLYVGSLNYKATIRICELGFFGYRFDYLENEHLLRMVDKVSTSSLIHFDGNSNVTSLSISPMFNGEGELIIYGLPRNYPIQFLNESNILLRLNEPFVKNNDILYDVQQSSIESLLFEGDFTAELFVRIFGIFKRGVYSKPIVNDAKLYQGTSKLFNTFQLCSSECLKDSNCWAYSWSKDSCKFSYSPKTSGQIIDFYKYYDQDQYQVRYEKTGSAIFSICVQNITNELNERCPN</sequence>
<name>A0A7I8W983_9ANNE</name>
<evidence type="ECO:0000313" key="2">
    <source>
        <dbReference type="Proteomes" id="UP000549394"/>
    </source>
</evidence>
<comment type="caution">
    <text evidence="1">The sequence shown here is derived from an EMBL/GenBank/DDBJ whole genome shotgun (WGS) entry which is preliminary data.</text>
</comment>
<dbReference type="Proteomes" id="UP000549394">
    <property type="component" value="Unassembled WGS sequence"/>
</dbReference>
<gene>
    <name evidence="1" type="ORF">DGYR_LOCUS12196</name>
</gene>
<accession>A0A7I8W983</accession>